<reference evidence="1" key="1">
    <citation type="journal article" date="2022" name="Int. J. Mol. Sci.">
        <title>Draft Genome of Tanacetum Coccineum: Genomic Comparison of Closely Related Tanacetum-Family Plants.</title>
        <authorList>
            <person name="Yamashiro T."/>
            <person name="Shiraishi A."/>
            <person name="Nakayama K."/>
            <person name="Satake H."/>
        </authorList>
    </citation>
    <scope>NUCLEOTIDE SEQUENCE</scope>
</reference>
<dbReference type="PANTHER" id="PTHR15503">
    <property type="entry name" value="LDOC1 RELATED"/>
    <property type="match status" value="1"/>
</dbReference>
<evidence type="ECO:0000313" key="1">
    <source>
        <dbReference type="EMBL" id="GJT05745.1"/>
    </source>
</evidence>
<feature type="non-terminal residue" evidence="1">
    <location>
        <position position="1"/>
    </location>
</feature>
<dbReference type="Gene3D" id="2.40.70.10">
    <property type="entry name" value="Acid Proteases"/>
    <property type="match status" value="1"/>
</dbReference>
<keyword evidence="1" id="KW-0808">Transferase</keyword>
<dbReference type="PANTHER" id="PTHR15503:SF45">
    <property type="entry name" value="RNA-DIRECTED DNA POLYMERASE HOMOLOG"/>
    <property type="match status" value="1"/>
</dbReference>
<accession>A0ABQ5ATG1</accession>
<gene>
    <name evidence="1" type="ORF">Tco_0840207</name>
</gene>
<organism evidence="1 2">
    <name type="scientific">Tanacetum coccineum</name>
    <dbReference type="NCBI Taxonomy" id="301880"/>
    <lineage>
        <taxon>Eukaryota</taxon>
        <taxon>Viridiplantae</taxon>
        <taxon>Streptophyta</taxon>
        <taxon>Embryophyta</taxon>
        <taxon>Tracheophyta</taxon>
        <taxon>Spermatophyta</taxon>
        <taxon>Magnoliopsida</taxon>
        <taxon>eudicotyledons</taxon>
        <taxon>Gunneridae</taxon>
        <taxon>Pentapetalae</taxon>
        <taxon>asterids</taxon>
        <taxon>campanulids</taxon>
        <taxon>Asterales</taxon>
        <taxon>Asteraceae</taxon>
        <taxon>Asteroideae</taxon>
        <taxon>Anthemideae</taxon>
        <taxon>Anthemidinae</taxon>
        <taxon>Tanacetum</taxon>
    </lineage>
</organism>
<sequence length="161" mass="17915">TYQEGLSEIEEQQQPGYSGWKCQDSGKGVCRRSFVSTALDHDYNVELADGRIVGLNTIIRGCTLNLLNHSFNIDLMPVELGSFDVIIGMDWLAKYHAVIICAKKIVRIPFGDEILIVRGDGSSNKHGTRLNIISCTKAQEYLTKGYHVFLANITHRAGFTP</sequence>
<keyword evidence="1" id="KW-0695">RNA-directed DNA polymerase</keyword>
<keyword evidence="2" id="KW-1185">Reference proteome</keyword>
<evidence type="ECO:0000313" key="2">
    <source>
        <dbReference type="Proteomes" id="UP001151760"/>
    </source>
</evidence>
<dbReference type="EMBL" id="BQNB010012612">
    <property type="protein sequence ID" value="GJT05745.1"/>
    <property type="molecule type" value="Genomic_DNA"/>
</dbReference>
<dbReference type="Pfam" id="PF08284">
    <property type="entry name" value="RVP_2"/>
    <property type="match status" value="1"/>
</dbReference>
<dbReference type="InterPro" id="IPR021109">
    <property type="entry name" value="Peptidase_aspartic_dom_sf"/>
</dbReference>
<dbReference type="GO" id="GO:0003964">
    <property type="term" value="F:RNA-directed DNA polymerase activity"/>
    <property type="evidence" value="ECO:0007669"/>
    <property type="project" value="UniProtKB-KW"/>
</dbReference>
<dbReference type="CDD" id="cd00303">
    <property type="entry name" value="retropepsin_like"/>
    <property type="match status" value="1"/>
</dbReference>
<reference evidence="1" key="2">
    <citation type="submission" date="2022-01" db="EMBL/GenBank/DDBJ databases">
        <authorList>
            <person name="Yamashiro T."/>
            <person name="Shiraishi A."/>
            <person name="Satake H."/>
            <person name="Nakayama K."/>
        </authorList>
    </citation>
    <scope>NUCLEOTIDE SEQUENCE</scope>
</reference>
<dbReference type="InterPro" id="IPR032567">
    <property type="entry name" value="RTL1-rel"/>
</dbReference>
<comment type="caution">
    <text evidence="1">The sequence shown here is derived from an EMBL/GenBank/DDBJ whole genome shotgun (WGS) entry which is preliminary data.</text>
</comment>
<proteinExistence type="predicted"/>
<dbReference type="Proteomes" id="UP001151760">
    <property type="component" value="Unassembled WGS sequence"/>
</dbReference>
<name>A0ABQ5ATG1_9ASTR</name>
<keyword evidence="1" id="KW-0548">Nucleotidyltransferase</keyword>
<protein>
    <submittedName>
        <fullName evidence="1">Reverse transcriptase domain-containing protein</fullName>
    </submittedName>
</protein>